<protein>
    <submittedName>
        <fullName evidence="2">Uncharacterized protein</fullName>
    </submittedName>
</protein>
<proteinExistence type="predicted"/>
<comment type="caution">
    <text evidence="2">The sequence shown here is derived from an EMBL/GenBank/DDBJ whole genome shotgun (WGS) entry which is preliminary data.</text>
</comment>
<keyword evidence="3" id="KW-1185">Reference proteome</keyword>
<keyword evidence="1" id="KW-0812">Transmembrane</keyword>
<dbReference type="RefSeq" id="WP_279572036.1">
    <property type="nucleotide sequence ID" value="NZ_LWID01000001.1"/>
</dbReference>
<evidence type="ECO:0000256" key="1">
    <source>
        <dbReference type="SAM" id="Phobius"/>
    </source>
</evidence>
<sequence length="93" mass="10687">MKNLLKAIQIFTAVIVSAGVIIHLVSTKAKAEYATDYHNHYLSEQISQQSRQQAKAEWIAENGEFQREPTAEELDYLNQWTANKQLLNNKEKP</sequence>
<gene>
    <name evidence="2" type="ORF">A6A20_02720</name>
</gene>
<dbReference type="AlphaFoldDB" id="A0A9X4PBX5"/>
<organism evidence="2 3">
    <name type="scientific">Volucribacter amazonae</name>
    <dbReference type="NCBI Taxonomy" id="256731"/>
    <lineage>
        <taxon>Bacteria</taxon>
        <taxon>Pseudomonadati</taxon>
        <taxon>Pseudomonadota</taxon>
        <taxon>Gammaproteobacteria</taxon>
        <taxon>Pasteurellales</taxon>
        <taxon>Pasteurellaceae</taxon>
        <taxon>Volucribacter</taxon>
    </lineage>
</organism>
<feature type="transmembrane region" description="Helical" evidence="1">
    <location>
        <begin position="6"/>
        <end position="25"/>
    </location>
</feature>
<keyword evidence="1" id="KW-0472">Membrane</keyword>
<accession>A0A9X4PBX5</accession>
<keyword evidence="1" id="KW-1133">Transmembrane helix</keyword>
<evidence type="ECO:0000313" key="2">
    <source>
        <dbReference type="EMBL" id="MDG6894561.1"/>
    </source>
</evidence>
<dbReference type="EMBL" id="LWID01000001">
    <property type="protein sequence ID" value="MDG6894561.1"/>
    <property type="molecule type" value="Genomic_DNA"/>
</dbReference>
<reference evidence="2" key="1">
    <citation type="submission" date="2016-03" db="EMBL/GenBank/DDBJ databases">
        <title>Co-evolution between Pasteurellaceae and their hosts.</title>
        <authorList>
            <person name="Hansen M.J."/>
            <person name="Bojesen A.M."/>
            <person name="Planet P."/>
        </authorList>
    </citation>
    <scope>NUCLEOTIDE SEQUENCE</scope>
    <source>
        <strain evidence="2">146/S8/89</strain>
    </source>
</reference>
<name>A0A9X4PBX5_9PAST</name>
<dbReference type="Proteomes" id="UP001155500">
    <property type="component" value="Unassembled WGS sequence"/>
</dbReference>
<evidence type="ECO:0000313" key="3">
    <source>
        <dbReference type="Proteomes" id="UP001155500"/>
    </source>
</evidence>